<reference evidence="2" key="1">
    <citation type="journal article" date="2015" name="PLoS ONE">
        <title>Comprehensive Evaluation of Toxoplasma gondii VEG and Neospora caninum LIV Genomes with Tachyzoite Stage Transcriptome and Proteome Defines Novel Transcript Features.</title>
        <authorList>
            <person name="Ramaprasad A."/>
            <person name="Mourier T."/>
            <person name="Naeem R."/>
            <person name="Malas T.B."/>
            <person name="Moussa E."/>
            <person name="Panigrahi A."/>
            <person name="Vermont S.J."/>
            <person name="Otto T.D."/>
            <person name="Wastling J."/>
            <person name="Pain A."/>
        </authorList>
    </citation>
    <scope>NUCLEOTIDE SEQUENCE</scope>
    <source>
        <strain evidence="2">VEG</strain>
    </source>
</reference>
<dbReference type="EMBL" id="LN714500">
    <property type="protein sequence ID" value="CEL76806.1"/>
    <property type="molecule type" value="Genomic_DNA"/>
</dbReference>
<evidence type="ECO:0000313" key="2">
    <source>
        <dbReference type="EMBL" id="CEL76806.1"/>
    </source>
</evidence>
<sequence length="355" mass="39434">MKPQVLFGLLAGVACLQEATAFSHKRSIRSISSHSTFDDVTAETDEAPVLAEVEKMPAVVKKVKHGMRKVLESLGILDSKCEQKKKHNKIPSAAAGDSPIKTFGYPFYDTSLGRSLLRPQVGLSFIEGFMQPIKVGAFDWMVQGTVDDVLSFLVCFDDYEAIAEKLGEDGAWHSEGNIGPLYLQLQNTSQYQGDASSILMAYSVEQILGRIDAWGVIDQTIGHWWKPAASLSEKAKSVYDTYQSLKERVPDLTTEKFQEVWNSASTKSGVGKLKELAKLFTLNPETRDLRDSWENLDRVDRGRKISLYVTSYPKRSRTMATFAFGENRVKLGDMAAAVAAATKDTTLDNLLKKYL</sequence>
<dbReference type="PROSITE" id="PS51257">
    <property type="entry name" value="PROKAR_LIPOPROTEIN"/>
    <property type="match status" value="1"/>
</dbReference>
<name>A0A0F7V2V9_TOXGV</name>
<gene>
    <name evidence="2" type="ORF">BN1205_062730</name>
</gene>
<dbReference type="AlphaFoldDB" id="A0A0F7V2V9"/>
<organism evidence="2">
    <name type="scientific">Toxoplasma gondii (strain ATCC 50861 / VEG)</name>
    <dbReference type="NCBI Taxonomy" id="432359"/>
    <lineage>
        <taxon>Eukaryota</taxon>
        <taxon>Sar</taxon>
        <taxon>Alveolata</taxon>
        <taxon>Apicomplexa</taxon>
        <taxon>Conoidasida</taxon>
        <taxon>Coccidia</taxon>
        <taxon>Eucoccidiorida</taxon>
        <taxon>Eimeriorina</taxon>
        <taxon>Sarcocystidae</taxon>
        <taxon>Toxoplasma</taxon>
    </lineage>
</organism>
<proteinExistence type="predicted"/>
<keyword evidence="1" id="KW-0732">Signal</keyword>
<accession>A0A0F7V2V9</accession>
<protein>
    <submittedName>
        <fullName evidence="2">Uncharacterized protein</fullName>
    </submittedName>
</protein>
<feature type="signal peptide" evidence="1">
    <location>
        <begin position="1"/>
        <end position="21"/>
    </location>
</feature>
<feature type="chain" id="PRO_5002523619" evidence="1">
    <location>
        <begin position="22"/>
        <end position="355"/>
    </location>
</feature>
<evidence type="ECO:0000256" key="1">
    <source>
        <dbReference type="SAM" id="SignalP"/>
    </source>
</evidence>